<keyword evidence="2 6" id="KW-0812">Transmembrane</keyword>
<dbReference type="Gene3D" id="2.70.170.10">
    <property type="entry name" value="Neurotransmitter-gated ion-channel ligand-binding domain"/>
    <property type="match status" value="1"/>
</dbReference>
<evidence type="ECO:0000256" key="2">
    <source>
        <dbReference type="ARBA" id="ARBA00022692"/>
    </source>
</evidence>
<dbReference type="GO" id="GO:0004888">
    <property type="term" value="F:transmembrane signaling receptor activity"/>
    <property type="evidence" value="ECO:0007669"/>
    <property type="project" value="InterPro"/>
</dbReference>
<feature type="transmembrane region" description="Helical" evidence="6">
    <location>
        <begin position="261"/>
        <end position="281"/>
    </location>
</feature>
<evidence type="ECO:0000256" key="3">
    <source>
        <dbReference type="ARBA" id="ARBA00022989"/>
    </source>
</evidence>
<organism evidence="9 10">
    <name type="scientific">Mesorhabditis spiculigera</name>
    <dbReference type="NCBI Taxonomy" id="96644"/>
    <lineage>
        <taxon>Eukaryota</taxon>
        <taxon>Metazoa</taxon>
        <taxon>Ecdysozoa</taxon>
        <taxon>Nematoda</taxon>
        <taxon>Chromadorea</taxon>
        <taxon>Rhabditida</taxon>
        <taxon>Rhabditina</taxon>
        <taxon>Rhabditomorpha</taxon>
        <taxon>Rhabditoidea</taxon>
        <taxon>Rhabditidae</taxon>
        <taxon>Mesorhabditinae</taxon>
        <taxon>Mesorhabditis</taxon>
    </lineage>
</organism>
<evidence type="ECO:0000256" key="7">
    <source>
        <dbReference type="SAM" id="SignalP"/>
    </source>
</evidence>
<protein>
    <recommendedName>
        <fullName evidence="8">Neurotransmitter-gated ion-channel ligand-binding domain-containing protein</fullName>
    </recommendedName>
</protein>
<evidence type="ECO:0000256" key="1">
    <source>
        <dbReference type="ARBA" id="ARBA00004370"/>
    </source>
</evidence>
<proteinExistence type="predicted"/>
<feature type="signal peptide" evidence="7">
    <location>
        <begin position="1"/>
        <end position="22"/>
    </location>
</feature>
<comment type="caution">
    <text evidence="9">The sequence shown here is derived from an EMBL/GenBank/DDBJ whole genome shotgun (WGS) entry which is preliminary data.</text>
</comment>
<dbReference type="SUPFAM" id="SSF63712">
    <property type="entry name" value="Nicotinic receptor ligand binding domain-like"/>
    <property type="match status" value="1"/>
</dbReference>
<dbReference type="PRINTS" id="PR00252">
    <property type="entry name" value="NRIONCHANNEL"/>
</dbReference>
<evidence type="ECO:0000313" key="10">
    <source>
        <dbReference type="Proteomes" id="UP001177023"/>
    </source>
</evidence>
<dbReference type="Pfam" id="PF02931">
    <property type="entry name" value="Neur_chan_LBD"/>
    <property type="match status" value="1"/>
</dbReference>
<reference evidence="9" key="1">
    <citation type="submission" date="2023-06" db="EMBL/GenBank/DDBJ databases">
        <authorList>
            <person name="Delattre M."/>
        </authorList>
    </citation>
    <scope>NUCLEOTIDE SEQUENCE</scope>
    <source>
        <strain evidence="9">AF72</strain>
    </source>
</reference>
<feature type="region of interest" description="Disordered" evidence="5">
    <location>
        <begin position="411"/>
        <end position="464"/>
    </location>
</feature>
<feature type="chain" id="PRO_5041392555" description="Neurotransmitter-gated ion-channel ligand-binding domain-containing protein" evidence="7">
    <location>
        <begin position="23"/>
        <end position="499"/>
    </location>
</feature>
<feature type="transmembrane region" description="Helical" evidence="6">
    <location>
        <begin position="478"/>
        <end position="498"/>
    </location>
</feature>
<dbReference type="AlphaFoldDB" id="A0AA36D816"/>
<keyword evidence="4 6" id="KW-0472">Membrane</keyword>
<accession>A0AA36D816</accession>
<evidence type="ECO:0000256" key="6">
    <source>
        <dbReference type="SAM" id="Phobius"/>
    </source>
</evidence>
<keyword evidence="10" id="KW-1185">Reference proteome</keyword>
<keyword evidence="7" id="KW-0732">Signal</keyword>
<comment type="subcellular location">
    <subcellularLocation>
        <location evidence="1">Membrane</location>
    </subcellularLocation>
</comment>
<sequence>MGCLRILCVLTVLSQIFWEIGAQTSGMNKALEDTLFKTYNRKHRPVKKESTTVGVQVYLSVTHVENVNENEQTMLVHGNLWTTWSDEYLTWEPKDWNGTTRLSVDAYKIWQPALSLYNSAKANQWYLYMHGMPAMVSSSGKIWATAAYSFQVTCLFNFRDWPFDEQECPIVIADWVYDLAKVNLSDPSGDKPWNKPAIRLNFDPVKKMEKKHVGGWEVYDSWRRHCYWGPGGCTQEVPSTNPEWYWSLLEFGVKLRRHSPYFVLTVLFPTIISCLITLASFWIETPAMAIGLIVFNMTLQGLFGWDLIRDLPPGSGGVPKIVVLYALNLALTGGALIAHAGSLWLLSILPHLYTIPMPKLTETFAKLSKKSLFRQKGLSFDPQMILNSEQEDTTTYDQPLPKVASGISIGSGLSDEEPATPRGESSDQLLDLGSTGPSTTDDHELSLEVEGAETSPGPSVAKSTSSPLLEQLFLVRRVIFCVFTLIYIIALPICTIPWF</sequence>
<feature type="domain" description="Neurotransmitter-gated ion-channel ligand-binding" evidence="8">
    <location>
        <begin position="30"/>
        <end position="191"/>
    </location>
</feature>
<evidence type="ECO:0000256" key="5">
    <source>
        <dbReference type="SAM" id="MobiDB-lite"/>
    </source>
</evidence>
<dbReference type="InterPro" id="IPR036734">
    <property type="entry name" value="Neur_chan_lig-bd_sf"/>
</dbReference>
<name>A0AA36D816_9BILA</name>
<feature type="transmembrane region" description="Helical" evidence="6">
    <location>
        <begin position="288"/>
        <end position="305"/>
    </location>
</feature>
<dbReference type="FunFam" id="2.70.170.10:FF:000028">
    <property type="entry name" value="AcetylCholine Receptor"/>
    <property type="match status" value="1"/>
</dbReference>
<evidence type="ECO:0000259" key="8">
    <source>
        <dbReference type="Pfam" id="PF02931"/>
    </source>
</evidence>
<feature type="non-terminal residue" evidence="9">
    <location>
        <position position="1"/>
    </location>
</feature>
<keyword evidence="3 6" id="KW-1133">Transmembrane helix</keyword>
<dbReference type="InterPro" id="IPR006202">
    <property type="entry name" value="Neur_chan_lig-bd"/>
</dbReference>
<dbReference type="PANTHER" id="PTHR18945">
    <property type="entry name" value="NEUROTRANSMITTER GATED ION CHANNEL"/>
    <property type="match status" value="1"/>
</dbReference>
<dbReference type="GO" id="GO:0016020">
    <property type="term" value="C:membrane"/>
    <property type="evidence" value="ECO:0007669"/>
    <property type="project" value="UniProtKB-SubCell"/>
</dbReference>
<evidence type="ECO:0000313" key="9">
    <source>
        <dbReference type="EMBL" id="CAJ0582487.1"/>
    </source>
</evidence>
<dbReference type="CDD" id="cd18989">
    <property type="entry name" value="LGIC_ECD_cation"/>
    <property type="match status" value="1"/>
</dbReference>
<dbReference type="GO" id="GO:0005230">
    <property type="term" value="F:extracellular ligand-gated monoatomic ion channel activity"/>
    <property type="evidence" value="ECO:0007669"/>
    <property type="project" value="InterPro"/>
</dbReference>
<dbReference type="InterPro" id="IPR036719">
    <property type="entry name" value="Neuro-gated_channel_TM_sf"/>
</dbReference>
<dbReference type="Proteomes" id="UP001177023">
    <property type="component" value="Unassembled WGS sequence"/>
</dbReference>
<gene>
    <name evidence="9" type="ORF">MSPICULIGERA_LOCUS20617</name>
</gene>
<evidence type="ECO:0000256" key="4">
    <source>
        <dbReference type="ARBA" id="ARBA00023136"/>
    </source>
</evidence>
<dbReference type="SUPFAM" id="SSF90112">
    <property type="entry name" value="Neurotransmitter-gated ion-channel transmembrane pore"/>
    <property type="match status" value="1"/>
</dbReference>
<dbReference type="EMBL" id="CATQJA010002664">
    <property type="protein sequence ID" value="CAJ0582487.1"/>
    <property type="molecule type" value="Genomic_DNA"/>
</dbReference>
<feature type="transmembrane region" description="Helical" evidence="6">
    <location>
        <begin position="325"/>
        <end position="349"/>
    </location>
</feature>
<dbReference type="InterPro" id="IPR006201">
    <property type="entry name" value="Neur_channel"/>
</dbReference>